<evidence type="ECO:0000313" key="2">
    <source>
        <dbReference type="EMBL" id="MFC6037929.1"/>
    </source>
</evidence>
<feature type="transmembrane region" description="Helical" evidence="1">
    <location>
        <begin position="35"/>
        <end position="53"/>
    </location>
</feature>
<gene>
    <name evidence="2" type="ORF">ACFPYN_00550</name>
</gene>
<keyword evidence="1" id="KW-0472">Membrane</keyword>
<keyword evidence="1" id="KW-0812">Transmembrane</keyword>
<sequence length="72" mass="8274">MKRFSLIIPIMIIVAYLSMWIIEKKYAEVPFDTRLIIAAGGSLLSGIISFFYLRNDAQTIDPKPQEANKKKR</sequence>
<evidence type="ECO:0000313" key="3">
    <source>
        <dbReference type="Proteomes" id="UP001596170"/>
    </source>
</evidence>
<keyword evidence="1" id="KW-1133">Transmembrane helix</keyword>
<organism evidence="2 3">
    <name type="scientific">Paenisporosarcina macmurdoensis</name>
    <dbReference type="NCBI Taxonomy" id="212659"/>
    <lineage>
        <taxon>Bacteria</taxon>
        <taxon>Bacillati</taxon>
        <taxon>Bacillota</taxon>
        <taxon>Bacilli</taxon>
        <taxon>Bacillales</taxon>
        <taxon>Caryophanaceae</taxon>
        <taxon>Paenisporosarcina</taxon>
    </lineage>
</organism>
<keyword evidence="3" id="KW-1185">Reference proteome</keyword>
<reference evidence="3" key="1">
    <citation type="journal article" date="2019" name="Int. J. Syst. Evol. Microbiol.">
        <title>The Global Catalogue of Microorganisms (GCM) 10K type strain sequencing project: providing services to taxonomists for standard genome sequencing and annotation.</title>
        <authorList>
            <consortium name="The Broad Institute Genomics Platform"/>
            <consortium name="The Broad Institute Genome Sequencing Center for Infectious Disease"/>
            <person name="Wu L."/>
            <person name="Ma J."/>
        </authorList>
    </citation>
    <scope>NUCLEOTIDE SEQUENCE [LARGE SCALE GENOMIC DNA]</scope>
    <source>
        <strain evidence="3">CCUG 54527</strain>
    </source>
</reference>
<dbReference type="EMBL" id="JBHSRI010000002">
    <property type="protein sequence ID" value="MFC6037929.1"/>
    <property type="molecule type" value="Genomic_DNA"/>
</dbReference>
<proteinExistence type="predicted"/>
<comment type="caution">
    <text evidence="2">The sequence shown here is derived from an EMBL/GenBank/DDBJ whole genome shotgun (WGS) entry which is preliminary data.</text>
</comment>
<accession>A0ABW1L131</accession>
<evidence type="ECO:0008006" key="4">
    <source>
        <dbReference type="Google" id="ProtNLM"/>
    </source>
</evidence>
<evidence type="ECO:0000256" key="1">
    <source>
        <dbReference type="SAM" id="Phobius"/>
    </source>
</evidence>
<dbReference type="RefSeq" id="WP_377731925.1">
    <property type="nucleotide sequence ID" value="NZ_JBHSRI010000002.1"/>
</dbReference>
<name>A0ABW1L131_9BACL</name>
<dbReference type="Proteomes" id="UP001596170">
    <property type="component" value="Unassembled WGS sequence"/>
</dbReference>
<protein>
    <recommendedName>
        <fullName evidence="4">Histidine kinase</fullName>
    </recommendedName>
</protein>
<feature type="transmembrane region" description="Helical" evidence="1">
    <location>
        <begin position="6"/>
        <end position="23"/>
    </location>
</feature>